<reference evidence="2" key="1">
    <citation type="journal article" date="2010" name="PLoS Negl. Trop. Dis.">
        <title>The genome sequence of Trypanosoma brucei gambiense, causative agent of chronic human african trypanosomiasis.</title>
        <authorList>
            <person name="Jackson A.P."/>
            <person name="Sanders M."/>
            <person name="Berry A."/>
            <person name="McQuillan J."/>
            <person name="Aslett M.A."/>
            <person name="Quail M.A."/>
            <person name="Chukualim B."/>
            <person name="Capewell P."/>
            <person name="MacLeod A."/>
            <person name="Melville S.E."/>
            <person name="Gibson W."/>
            <person name="Barry J.D."/>
            <person name="Berriman M."/>
            <person name="Hertz-Fowler C."/>
        </authorList>
    </citation>
    <scope>NUCLEOTIDE SEQUENCE [LARGE SCALE GENOMIC DNA]</scope>
    <source>
        <strain evidence="2">MHOM/CI/86/DAL972</strain>
    </source>
</reference>
<dbReference type="Proteomes" id="UP000002316">
    <property type="component" value="Chromosome 8"/>
</dbReference>
<sequence length="138" mass="16378">MKQVTLLLRLKRDTLCSEKNIYIYNNVTIRLNENKRNRITCRHPVAQQKCHMQFVWGCLPVIFDKSIEHNVPQRLQGEEHHEDSNRLPQAPTQSFHVFAASSYMKTPSIRPFFFLPTQLLRMKPSTIEFFLPPRHTYP</sequence>
<evidence type="ECO:0000313" key="1">
    <source>
        <dbReference type="EMBL" id="CBH13067.1"/>
    </source>
</evidence>
<evidence type="ECO:0000313" key="2">
    <source>
        <dbReference type="Proteomes" id="UP000002316"/>
    </source>
</evidence>
<dbReference type="RefSeq" id="XP_011775344.1">
    <property type="nucleotide sequence ID" value="XM_011777042.1"/>
</dbReference>
<dbReference type="GeneID" id="23863370"/>
<gene>
    <name evidence="1" type="ORF">TbgDal_VIII200</name>
</gene>
<protein>
    <submittedName>
        <fullName evidence="1">Uncharacterized protein</fullName>
    </submittedName>
</protein>
<organism evidence="1 2">
    <name type="scientific">Trypanosoma brucei gambiense (strain MHOM/CI/86/DAL972)</name>
    <dbReference type="NCBI Taxonomy" id="679716"/>
    <lineage>
        <taxon>Eukaryota</taxon>
        <taxon>Discoba</taxon>
        <taxon>Euglenozoa</taxon>
        <taxon>Kinetoplastea</taxon>
        <taxon>Metakinetoplastina</taxon>
        <taxon>Trypanosomatida</taxon>
        <taxon>Trypanosomatidae</taxon>
        <taxon>Trypanosoma</taxon>
    </lineage>
</organism>
<dbReference type="AlphaFoldDB" id="C9ZUH9"/>
<name>C9ZUH9_TRYB9</name>
<accession>C9ZUH9</accession>
<dbReference type="KEGG" id="tbg:TbgDal_VIII200"/>
<proteinExistence type="predicted"/>
<dbReference type="EMBL" id="FN554971">
    <property type="protein sequence ID" value="CBH13067.1"/>
    <property type="molecule type" value="Genomic_DNA"/>
</dbReference>